<evidence type="ECO:0000256" key="1">
    <source>
        <dbReference type="SAM" id="Phobius"/>
    </source>
</evidence>
<dbReference type="RefSeq" id="WP_255903124.1">
    <property type="nucleotide sequence ID" value="NZ_JAFMZO010000003.1"/>
</dbReference>
<keyword evidence="1" id="KW-1133">Transmembrane helix</keyword>
<dbReference type="InterPro" id="IPR011989">
    <property type="entry name" value="ARM-like"/>
</dbReference>
<dbReference type="Proteomes" id="UP001597387">
    <property type="component" value="Unassembled WGS sequence"/>
</dbReference>
<dbReference type="InterPro" id="IPR016024">
    <property type="entry name" value="ARM-type_fold"/>
</dbReference>
<feature type="transmembrane region" description="Helical" evidence="1">
    <location>
        <begin position="24"/>
        <end position="49"/>
    </location>
</feature>
<evidence type="ECO:0000313" key="3">
    <source>
        <dbReference type="Proteomes" id="UP001597387"/>
    </source>
</evidence>
<dbReference type="Gene3D" id="1.25.10.10">
    <property type="entry name" value="Leucine-rich Repeat Variant"/>
    <property type="match status" value="1"/>
</dbReference>
<reference evidence="3" key="1">
    <citation type="journal article" date="2019" name="Int. J. Syst. Evol. Microbiol.">
        <title>The Global Catalogue of Microorganisms (GCM) 10K type strain sequencing project: providing services to taxonomists for standard genome sequencing and annotation.</title>
        <authorList>
            <consortium name="The Broad Institute Genomics Platform"/>
            <consortium name="The Broad Institute Genome Sequencing Center for Infectious Disease"/>
            <person name="Wu L."/>
            <person name="Ma J."/>
        </authorList>
    </citation>
    <scope>NUCLEOTIDE SEQUENCE [LARGE SCALE GENOMIC DNA]</scope>
    <source>
        <strain evidence="3">KCTC 42217</strain>
    </source>
</reference>
<keyword evidence="1" id="KW-0472">Membrane</keyword>
<name>A0ABW4ZLL8_9SPHI</name>
<gene>
    <name evidence="2" type="ORF">ACFSJU_09790</name>
</gene>
<keyword evidence="1" id="KW-0812">Transmembrane</keyword>
<dbReference type="EMBL" id="JBHUHZ010000001">
    <property type="protein sequence ID" value="MFD2162681.1"/>
    <property type="molecule type" value="Genomic_DNA"/>
</dbReference>
<evidence type="ECO:0000313" key="2">
    <source>
        <dbReference type="EMBL" id="MFD2162681.1"/>
    </source>
</evidence>
<keyword evidence="3" id="KW-1185">Reference proteome</keyword>
<comment type="caution">
    <text evidence="2">The sequence shown here is derived from an EMBL/GenBank/DDBJ whole genome shotgun (WGS) entry which is preliminary data.</text>
</comment>
<protein>
    <submittedName>
        <fullName evidence="2">HEAT repeat domain-containing protein</fullName>
    </submittedName>
</protein>
<sequence>MGIEFSVSNYLHDLYISRLSSHPLYIFLSLFIALFCVIGIAEVLIYIFFRRGKEFYKRKRDADLKERIITMLANILVFNDHDDPKVVVSHFLPRFSRLPLYRKSIRKILVAELSNNHANFSGRSAEVLTELYLQLNLDKRARKNLNSRQWDKQIEAIRELTEMSIKDECDKVLKFTDAKHPQLRIEAQIAFVKLCADNPFRFLDTVKEPILDWHQLILFEVITKAETMARPRFAYWLNSANDSVVSFCLKFVEYYQQFDALPNLIYLLNHYNLKIRGAAIEILGRMEAEMAESHLVAVYPHQPQKIKEKILNTLGLIASGGCLSFLTSQAKSKEFPLRLAALRAIKAHRKDGREMLDTLYNEGVLQDRAIIKHILDGRIKA</sequence>
<organism evidence="2 3">
    <name type="scientific">Paradesertivirga mongoliensis</name>
    <dbReference type="NCBI Taxonomy" id="2100740"/>
    <lineage>
        <taxon>Bacteria</taxon>
        <taxon>Pseudomonadati</taxon>
        <taxon>Bacteroidota</taxon>
        <taxon>Sphingobacteriia</taxon>
        <taxon>Sphingobacteriales</taxon>
        <taxon>Sphingobacteriaceae</taxon>
        <taxon>Paradesertivirga</taxon>
    </lineage>
</organism>
<accession>A0ABW4ZLL8</accession>
<proteinExistence type="predicted"/>
<dbReference type="SUPFAM" id="SSF48371">
    <property type="entry name" value="ARM repeat"/>
    <property type="match status" value="1"/>
</dbReference>